<feature type="region of interest" description="Disordered" evidence="1">
    <location>
        <begin position="87"/>
        <end position="108"/>
    </location>
</feature>
<dbReference type="RefSeq" id="WP_060592666.1">
    <property type="nucleotide sequence ID" value="NZ_CAACYE020000001.1"/>
</dbReference>
<dbReference type="EMBL" id="LN868938">
    <property type="protein sequence ID" value="CRY77606.1"/>
    <property type="molecule type" value="Genomic_DNA"/>
</dbReference>
<name>A0A0H5P518_NOCFR</name>
<dbReference type="AlphaFoldDB" id="A0A0H5P518"/>
<evidence type="ECO:0000256" key="1">
    <source>
        <dbReference type="SAM" id="MobiDB-lite"/>
    </source>
</evidence>
<dbReference type="Proteomes" id="UP000057820">
    <property type="component" value="Chromosome 1"/>
</dbReference>
<dbReference type="InterPro" id="IPR035895">
    <property type="entry name" value="HPr-like_sf"/>
</dbReference>
<evidence type="ECO:0000313" key="3">
    <source>
        <dbReference type="Proteomes" id="UP000057820"/>
    </source>
</evidence>
<evidence type="ECO:0008006" key="4">
    <source>
        <dbReference type="Google" id="ProtNLM"/>
    </source>
</evidence>
<dbReference type="KEGG" id="nfr:ERS450000_02491"/>
<organism evidence="2 3">
    <name type="scientific">Nocardia farcinica</name>
    <dbReference type="NCBI Taxonomy" id="37329"/>
    <lineage>
        <taxon>Bacteria</taxon>
        <taxon>Bacillati</taxon>
        <taxon>Actinomycetota</taxon>
        <taxon>Actinomycetes</taxon>
        <taxon>Mycobacteriales</taxon>
        <taxon>Nocardiaceae</taxon>
        <taxon>Nocardia</taxon>
    </lineage>
</organism>
<proteinExistence type="predicted"/>
<reference evidence="3" key="1">
    <citation type="submission" date="2015-03" db="EMBL/GenBank/DDBJ databases">
        <authorList>
            <consortium name="Pathogen Informatics"/>
        </authorList>
    </citation>
    <scope>NUCLEOTIDE SEQUENCE [LARGE SCALE GENOMIC DNA]</scope>
    <source>
        <strain evidence="3">NCTC11134</strain>
    </source>
</reference>
<protein>
    <recommendedName>
        <fullName evidence="4">HPr family phosphocarrier protein</fullName>
    </recommendedName>
</protein>
<evidence type="ECO:0000313" key="2">
    <source>
        <dbReference type="EMBL" id="CRY77606.1"/>
    </source>
</evidence>
<accession>A0A0H5P518</accession>
<gene>
    <name evidence="2" type="ORF">ERS450000_02491</name>
</gene>
<sequence length="108" mass="11713">MYYEQVTVAGGLTAVDAEELAQVAGRYRARVTFTAHGRSVHAPVLPYCWDVLRVAAGDTVAVTVEAGPSADEERAALREVAARLGMFAPPQEPKTRSTTALARRVMRR</sequence>
<dbReference type="Gene3D" id="3.30.1340.10">
    <property type="entry name" value="HPr-like"/>
    <property type="match status" value="1"/>
</dbReference>